<organism evidence="2 3">
    <name type="scientific">Artemia franciscana</name>
    <name type="common">Brine shrimp</name>
    <name type="synonym">Artemia sanfranciscana</name>
    <dbReference type="NCBI Taxonomy" id="6661"/>
    <lineage>
        <taxon>Eukaryota</taxon>
        <taxon>Metazoa</taxon>
        <taxon>Ecdysozoa</taxon>
        <taxon>Arthropoda</taxon>
        <taxon>Crustacea</taxon>
        <taxon>Branchiopoda</taxon>
        <taxon>Anostraca</taxon>
        <taxon>Artemiidae</taxon>
        <taxon>Artemia</taxon>
    </lineage>
</organism>
<dbReference type="PANTHER" id="PTHR14593:SF5">
    <property type="entry name" value="WD REPEAT-CONTAINING PROTEIN 11"/>
    <property type="match status" value="1"/>
</dbReference>
<comment type="caution">
    <text evidence="2">The sequence shown here is derived from an EMBL/GenBank/DDBJ whole genome shotgun (WGS) entry which is preliminary data.</text>
</comment>
<dbReference type="InterPro" id="IPR039694">
    <property type="entry name" value="WDR11"/>
</dbReference>
<feature type="domain" description="WDR11 first beta-propeller" evidence="1">
    <location>
        <begin position="164"/>
        <end position="357"/>
    </location>
</feature>
<dbReference type="Pfam" id="PF23751">
    <property type="entry name" value="Beta-prop_WDR11_1st"/>
    <property type="match status" value="1"/>
</dbReference>
<dbReference type="InterPro" id="IPR057852">
    <property type="entry name" value="Beta-prop_WDR11_1st"/>
</dbReference>
<protein>
    <recommendedName>
        <fullName evidence="1">WDR11 first beta-propeller domain-containing protein</fullName>
    </recommendedName>
</protein>
<reference evidence="2" key="1">
    <citation type="submission" date="2023-07" db="EMBL/GenBank/DDBJ databases">
        <title>Chromosome-level genome assembly of Artemia franciscana.</title>
        <authorList>
            <person name="Jo E."/>
        </authorList>
    </citation>
    <scope>NUCLEOTIDE SEQUENCE</scope>
    <source>
        <tissue evidence="2">Whole body</tissue>
    </source>
</reference>
<gene>
    <name evidence="2" type="ORF">QYM36_011593</name>
</gene>
<sequence length="379" mass="42502">MDRLGIYDDNCQCGLLAYGSKQLVIIVDTKSLCRIQSLHCHLSLVCQVKWPKSCVNDHQILLASADSSGLIVVWDVAKGTPIHQFSEKTQSILDWVLERALLTFDGVIMELGINLSDLDYTNDIVALAADPATVQAMNKASRESNKINTKKVIENKQYAFFLGLNWIFDHTNDCHYLLVMQQPSAICLFNLQDGKLVWKKAFQTEVIYGGDLDPFYPNRAAVHCNGGILLIEDISVSKVPNVCRKFYVSLPKVNSSPSNESLKTREKLRKLVKEFVVGEAAPSRQEETVECLQTCFHQGVRDMLILLYPRECLLMDLFLGQTVAVISADRNSSQFSKVVSLRQRNGFFFFHESGSVSARFLHPQAYLKDGARQSASGNL</sequence>
<dbReference type="PANTHER" id="PTHR14593">
    <property type="entry name" value="WD REPEAT-CONTAINING PROTEIN 11"/>
    <property type="match status" value="1"/>
</dbReference>
<evidence type="ECO:0000313" key="3">
    <source>
        <dbReference type="Proteomes" id="UP001187531"/>
    </source>
</evidence>
<dbReference type="InterPro" id="IPR015943">
    <property type="entry name" value="WD40/YVTN_repeat-like_dom_sf"/>
</dbReference>
<evidence type="ECO:0000259" key="1">
    <source>
        <dbReference type="Pfam" id="PF23751"/>
    </source>
</evidence>
<dbReference type="Proteomes" id="UP001187531">
    <property type="component" value="Unassembled WGS sequence"/>
</dbReference>
<proteinExistence type="predicted"/>
<evidence type="ECO:0000313" key="2">
    <source>
        <dbReference type="EMBL" id="KAK2712943.1"/>
    </source>
</evidence>
<dbReference type="EMBL" id="JAVRJZ010000015">
    <property type="protein sequence ID" value="KAK2712943.1"/>
    <property type="molecule type" value="Genomic_DNA"/>
</dbReference>
<dbReference type="GO" id="GO:0005737">
    <property type="term" value="C:cytoplasm"/>
    <property type="evidence" value="ECO:0007669"/>
    <property type="project" value="TreeGrafter"/>
</dbReference>
<accession>A0AA88HKL1</accession>
<dbReference type="InterPro" id="IPR036322">
    <property type="entry name" value="WD40_repeat_dom_sf"/>
</dbReference>
<dbReference type="SUPFAM" id="SSF50978">
    <property type="entry name" value="WD40 repeat-like"/>
    <property type="match status" value="1"/>
</dbReference>
<keyword evidence="3" id="KW-1185">Reference proteome</keyword>
<dbReference type="Gene3D" id="2.130.10.10">
    <property type="entry name" value="YVTN repeat-like/Quinoprotein amine dehydrogenase"/>
    <property type="match status" value="1"/>
</dbReference>
<dbReference type="AlphaFoldDB" id="A0AA88HKL1"/>
<name>A0AA88HKL1_ARTSF</name>